<comment type="caution">
    <text evidence="2">The sequence shown here is derived from an EMBL/GenBank/DDBJ whole genome shotgun (WGS) entry which is preliminary data.</text>
</comment>
<accession>A0A151Z9W5</accession>
<proteinExistence type="predicted"/>
<name>A0A151Z9W5_TIELA</name>
<dbReference type="InterPro" id="IPR026088">
    <property type="entry name" value="Niban-like"/>
</dbReference>
<feature type="domain" description="PH" evidence="1">
    <location>
        <begin position="60"/>
        <end position="188"/>
    </location>
</feature>
<dbReference type="OrthoDB" id="9010513at2759"/>
<sequence>MDGQLKQEIQDLITKVLTIFTTEYTTNYTLGIVNKVKEDSKKAPSPYKLLTRPDDAKDKSDIYKGYLTKEGGFRKSWKKRYFVIRHDYSIDYYVDENECNKANNSGKKKGTINLCGYKVNKDPNKSTLERLRKVCSKMGMDQNNMPKGKEYPPHTVELYHPNRRSYYITAGSSEDCKAWRKKFKKACRNAYGFKNRDPIHVEAFGVAVRNTRWALGRWGWWSWGGSEIQVLTDVITDELEYDLIGRVLGKLPSAPYAIRDFLRRNVMKSIDGIVSSSVSPAWMGMDKTVTSVRPIAEPKIKDSVDPIFKVENEINQKMREGLMSVVEPVIKEHVVPHAHKIIKMVRKPIQSGFHKSHEIWEESAKTYDGNGSTPSSFHFLDYLIWGQMAPARKKIVELQKDLDTLSVVFPDISGFWITYDIKEKITNVAHDASYTFEHLSCTDEAHDVTKAREETLQRHSYDIEIHYIEQIQYTVRAVVKEPLLKIVNPLCSGVISSLGSIVPDPLKDFVNINEMFDKFIDDMINDVTKSAMHQEESD</sequence>
<gene>
    <name evidence="2" type="ORF">DLAC_09362</name>
</gene>
<dbReference type="InterPro" id="IPR011993">
    <property type="entry name" value="PH-like_dom_sf"/>
</dbReference>
<dbReference type="InterPro" id="IPR001849">
    <property type="entry name" value="PH_domain"/>
</dbReference>
<dbReference type="InParanoid" id="A0A151Z9W5"/>
<reference evidence="2 3" key="1">
    <citation type="submission" date="2015-12" db="EMBL/GenBank/DDBJ databases">
        <title>Dictyostelia acquired genes for synthesis and detection of signals that induce cell-type specialization by lateral gene transfer from prokaryotes.</title>
        <authorList>
            <person name="Gloeckner G."/>
            <person name="Schaap P."/>
        </authorList>
    </citation>
    <scope>NUCLEOTIDE SEQUENCE [LARGE SCALE GENOMIC DNA]</scope>
    <source>
        <strain evidence="2 3">TK</strain>
    </source>
</reference>
<keyword evidence="3" id="KW-1185">Reference proteome</keyword>
<dbReference type="SMART" id="SM00233">
    <property type="entry name" value="PH"/>
    <property type="match status" value="1"/>
</dbReference>
<dbReference type="Pfam" id="PF00169">
    <property type="entry name" value="PH"/>
    <property type="match status" value="1"/>
</dbReference>
<dbReference type="Gene3D" id="2.30.29.30">
    <property type="entry name" value="Pleckstrin-homology domain (PH domain)/Phosphotyrosine-binding domain (PTB)"/>
    <property type="match status" value="1"/>
</dbReference>
<protein>
    <submittedName>
        <fullName evidence="2">Pleckstrin (PH) domain-containing protein</fullName>
    </submittedName>
</protein>
<dbReference type="PROSITE" id="PS50003">
    <property type="entry name" value="PH_DOMAIN"/>
    <property type="match status" value="1"/>
</dbReference>
<dbReference type="PANTHER" id="PTHR14392:SF8">
    <property type="entry name" value="PH DOMAIN-CONTAINING PROTEIN DDB_G0267786"/>
    <property type="match status" value="1"/>
</dbReference>
<evidence type="ECO:0000259" key="1">
    <source>
        <dbReference type="PROSITE" id="PS50003"/>
    </source>
</evidence>
<dbReference type="AlphaFoldDB" id="A0A151Z9W5"/>
<dbReference type="OMA" id="GTPIDWG"/>
<dbReference type="PANTHER" id="PTHR14392">
    <property type="entry name" value="NIBAN FAMILY MEMBER"/>
    <property type="match status" value="1"/>
</dbReference>
<evidence type="ECO:0000313" key="2">
    <source>
        <dbReference type="EMBL" id="KYQ90725.1"/>
    </source>
</evidence>
<evidence type="ECO:0000313" key="3">
    <source>
        <dbReference type="Proteomes" id="UP000076078"/>
    </source>
</evidence>
<organism evidence="2 3">
    <name type="scientific">Tieghemostelium lacteum</name>
    <name type="common">Slime mold</name>
    <name type="synonym">Dictyostelium lacteum</name>
    <dbReference type="NCBI Taxonomy" id="361077"/>
    <lineage>
        <taxon>Eukaryota</taxon>
        <taxon>Amoebozoa</taxon>
        <taxon>Evosea</taxon>
        <taxon>Eumycetozoa</taxon>
        <taxon>Dictyostelia</taxon>
        <taxon>Dictyosteliales</taxon>
        <taxon>Raperosteliaceae</taxon>
        <taxon>Tieghemostelium</taxon>
    </lineage>
</organism>
<dbReference type="EMBL" id="LODT01000037">
    <property type="protein sequence ID" value="KYQ90725.1"/>
    <property type="molecule type" value="Genomic_DNA"/>
</dbReference>
<dbReference type="SUPFAM" id="SSF50729">
    <property type="entry name" value="PH domain-like"/>
    <property type="match status" value="1"/>
</dbReference>
<dbReference type="Proteomes" id="UP000076078">
    <property type="component" value="Unassembled WGS sequence"/>
</dbReference>